<keyword evidence="2" id="KW-1185">Reference proteome</keyword>
<dbReference type="AlphaFoldDB" id="A0A2R8APX3"/>
<gene>
    <name evidence="1" type="ORF">PRI8871_00654</name>
</gene>
<dbReference type="OrthoDB" id="8377146at2"/>
<dbReference type="Proteomes" id="UP000244904">
    <property type="component" value="Unassembled WGS sequence"/>
</dbReference>
<proteinExistence type="predicted"/>
<evidence type="ECO:0000313" key="2">
    <source>
        <dbReference type="Proteomes" id="UP000244904"/>
    </source>
</evidence>
<sequence length="145" mass="15849">MTELVQYSVILCEEVRREAHGAAILIGVTPSGPEVDDKAGTDVARIAIYVELVVDGLFNGSVDLRLIHEADTKAILESDFVVDMSSSVASDFEVELKEAQGSLVIVVNKTELHFAKSGMYRVELRLGSTGAYRTLREFVFPSAQE</sequence>
<dbReference type="RefSeq" id="WP_108884742.1">
    <property type="nucleotide sequence ID" value="NZ_OMOJ01000001.1"/>
</dbReference>
<protein>
    <submittedName>
        <fullName evidence="1">Uncharacterized protein</fullName>
    </submittedName>
</protein>
<evidence type="ECO:0000313" key="1">
    <source>
        <dbReference type="EMBL" id="SPF78065.1"/>
    </source>
</evidence>
<reference evidence="2" key="1">
    <citation type="submission" date="2018-03" db="EMBL/GenBank/DDBJ databases">
        <authorList>
            <person name="Rodrigo-Torres L."/>
            <person name="Arahal R. D."/>
            <person name="Lucena T."/>
        </authorList>
    </citation>
    <scope>NUCLEOTIDE SEQUENCE [LARGE SCALE GENOMIC DNA]</scope>
    <source>
        <strain evidence="2">CECT 8871</strain>
    </source>
</reference>
<name>A0A2R8APX3_9RHOB</name>
<organism evidence="1 2">
    <name type="scientific">Pseudoprimorskyibacter insulae</name>
    <dbReference type="NCBI Taxonomy" id="1695997"/>
    <lineage>
        <taxon>Bacteria</taxon>
        <taxon>Pseudomonadati</taxon>
        <taxon>Pseudomonadota</taxon>
        <taxon>Alphaproteobacteria</taxon>
        <taxon>Rhodobacterales</taxon>
        <taxon>Paracoccaceae</taxon>
        <taxon>Pseudoprimorskyibacter</taxon>
    </lineage>
</organism>
<accession>A0A2R8APX3</accession>
<dbReference type="EMBL" id="OMOJ01000001">
    <property type="protein sequence ID" value="SPF78065.1"/>
    <property type="molecule type" value="Genomic_DNA"/>
</dbReference>